<evidence type="ECO:0000259" key="2">
    <source>
        <dbReference type="Pfam" id="PF07727"/>
    </source>
</evidence>
<dbReference type="InterPro" id="IPR013103">
    <property type="entry name" value="RVT_2"/>
</dbReference>
<evidence type="ECO:0000313" key="3">
    <source>
        <dbReference type="EMBL" id="CAK0851364.1"/>
    </source>
</evidence>
<dbReference type="Gene3D" id="3.30.420.10">
    <property type="entry name" value="Ribonuclease H-like superfamily/Ribonuclease H"/>
    <property type="match status" value="1"/>
</dbReference>
<feature type="region of interest" description="Disordered" evidence="1">
    <location>
        <begin position="949"/>
        <end position="994"/>
    </location>
</feature>
<dbReference type="Pfam" id="PF07727">
    <property type="entry name" value="RVT_2"/>
    <property type="match status" value="1"/>
</dbReference>
<reference evidence="3" key="1">
    <citation type="submission" date="2023-10" db="EMBL/GenBank/DDBJ databases">
        <authorList>
            <person name="Chen Y."/>
            <person name="Shah S."/>
            <person name="Dougan E. K."/>
            <person name="Thang M."/>
            <person name="Chan C."/>
        </authorList>
    </citation>
    <scope>NUCLEOTIDE SEQUENCE [LARGE SCALE GENOMIC DNA]</scope>
</reference>
<evidence type="ECO:0000256" key="1">
    <source>
        <dbReference type="SAM" id="MobiDB-lite"/>
    </source>
</evidence>
<feature type="region of interest" description="Disordered" evidence="1">
    <location>
        <begin position="1614"/>
        <end position="1638"/>
    </location>
</feature>
<dbReference type="Proteomes" id="UP001189429">
    <property type="component" value="Unassembled WGS sequence"/>
</dbReference>
<dbReference type="EMBL" id="CAUYUJ010015230">
    <property type="protein sequence ID" value="CAK0851364.1"/>
    <property type="molecule type" value="Genomic_DNA"/>
</dbReference>
<proteinExistence type="predicted"/>
<feature type="compositionally biased region" description="Basic and acidic residues" evidence="1">
    <location>
        <begin position="985"/>
        <end position="994"/>
    </location>
</feature>
<comment type="caution">
    <text evidence="3">The sequence shown here is derived from an EMBL/GenBank/DDBJ whole genome shotgun (WGS) entry which is preliminary data.</text>
</comment>
<dbReference type="InterPro" id="IPR036397">
    <property type="entry name" value="RNaseH_sf"/>
</dbReference>
<feature type="domain" description="Reverse transcriptase Ty1/copia-type" evidence="2">
    <location>
        <begin position="1107"/>
        <end position="1339"/>
    </location>
</feature>
<accession>A0ABN9TYG4</accession>
<protein>
    <recommendedName>
        <fullName evidence="2">Reverse transcriptase Ty1/copia-type domain-containing protein</fullName>
    </recommendedName>
</protein>
<evidence type="ECO:0000313" key="4">
    <source>
        <dbReference type="Proteomes" id="UP001189429"/>
    </source>
</evidence>
<organism evidence="3 4">
    <name type="scientific">Prorocentrum cordatum</name>
    <dbReference type="NCBI Taxonomy" id="2364126"/>
    <lineage>
        <taxon>Eukaryota</taxon>
        <taxon>Sar</taxon>
        <taxon>Alveolata</taxon>
        <taxon>Dinophyceae</taxon>
        <taxon>Prorocentrales</taxon>
        <taxon>Prorocentraceae</taxon>
        <taxon>Prorocentrum</taxon>
    </lineage>
</organism>
<name>A0ABN9TYG4_9DINO</name>
<gene>
    <name evidence="3" type="ORF">PCOR1329_LOCUS43524</name>
</gene>
<keyword evidence="4" id="KW-1185">Reference proteome</keyword>
<sequence>MGDKRLYPDLPCAAAEQTDWSLSKGADPRGPRMTSWPYTNNRFGVWLTCERCAFRLDYAPKKGCRGKCRKEPKTALVTVALRRLQESGYTPTAARVEARMKAIEAERVIDTGHYIKSDPGKEGYWTARKTETEGVKIEIKIDPGRPSAAARPSTGVPTAVRTVRAVGADPSSAASDSTPRSSTCDVVSSAAADLDETPALTTKQRDLFIEWAVLARGVRRLKVKPEVKQEDFVAMPVPGGMGDVYMKGSNGMAALGMLVNGLMLGLVQTGSAIRVDFAEVACSPTSRLTAGLINEGFICQRISLKQGYGLHKKGDARRAKEWFNTTCPRKAWFSTPCAYFSLMQNLTPERKRRPGKWGNFLRSRLRARAMNGHCVDMALETLRRDGDIYWGWPCKCSGWSTPELSRFRREAENIIGRSLRVVRVDACQVGMRDDHGVFRSKSWGIFTSDETFTQWMALRCAKDHPRSTLEGRDAAAASAYYPDPMIRRLVKGFAKDRRGQDFAEDFWAMSALQDYEQQLRGIESGIDMHFKKMQAFVGELICDACAETQDTKRQAVVSLSMPPKLWQTVKLDCFELEVHHRKLFAVLYMDAACKLAVRSVLKEVDTKGKKAYFQPSVAQVLSAFLEGWWQRKPRCQFLISDPGGGFVSNQLREWCGKNAVGIIQSPGEFHGLTADLEILIRQIKKTARRISLGGPTLSLADCVSLACAAHNNQHKASGCAPVQWAHGTNHQGYQFAEEAGRLDGGGLAHTETHRLLAERVYLEEQARSVAIRLRHSMRQKLLSIKIGDWIMYFRRGKNTGARGSWFGPARVLAIELKVNLQRERADESASIEDEISVLGAVSLPIWQATYLRSARLPRAFQTYQSNQDQVKIFSKEIGVNFMMVLRLETTVQTFIQFLEMFLQICLEYQFQRMMMDQAEIFTKGSKSQEITSGPAGALIGDEAAVVPRDGSPAEPLGVGPDSADGPVAEGYAGNQGPAGEAPTSEAHERDIEEPETKHIKLGEMDFMTRDFEDEVKYLEAWGNFNNQSVAYLKDTTLEREVIEPSFKTLRSGKRLGDGKATEVTYSKLAPGQQLEFDEAMCKDISQVIATKVLKRIAQEELAEIDESRLLKMRWVLTYKYQEGGARKPKARLVILGYQRPSLTELSTAAPTLGKPARNMLLQVCAQHKFKLKFGDVSSAFLQTEASEEFESLNVKVPPEVVHAFPDELGRPSQILKMVKSFYGLTTAPRAWWLDISRKLRDQGWRQLRTDQCVWILLDSNNQLKGIIGVHVDDFIIGGDETSNLYGDAEKAIRDLYRWGAWTSGLAEFSGLRVRQFKDISITLDLYDYTNKFITEAEIDADRKKQAHLPLEPKEISLLRGVLGAASWRAQQVSPQYAVDVGLALSQVNSAKISDLVNANKLVKDMRKSASQVIKFHQFENYDWHELWMVQWAEASDKLRPDGSKTGGLVTGLSTPDFANGSVANVSILGWRSFKLPRKISGSNNNETQSTAFGDESLWLSRLMWAELHGVEPTRWKLDDAVKTVPGMLITDSRGIYDAILKSGSPQLGMRSFRSGEEARGIKEQILRTGVSFRWVNGLAMLADSLTEPGYPARHVMEEFLATQRWKCTSDEMFQSGRRRQRDGKGAFAGAPEEADSGCSEGFLDPLESLCDDSFLFDSTRSLMRSRCM</sequence>